<dbReference type="RefSeq" id="WP_238805989.1">
    <property type="nucleotide sequence ID" value="NZ_CAKLPY010000001.1"/>
</dbReference>
<dbReference type="PANTHER" id="PTHR10794">
    <property type="entry name" value="ABHYDROLASE DOMAIN-CONTAINING PROTEIN"/>
    <property type="match status" value="1"/>
</dbReference>
<evidence type="ECO:0000259" key="2">
    <source>
        <dbReference type="Pfam" id="PF00561"/>
    </source>
</evidence>
<dbReference type="InterPro" id="IPR000073">
    <property type="entry name" value="AB_hydrolase_1"/>
</dbReference>
<comment type="caution">
    <text evidence="3">The sequence shown here is derived from an EMBL/GenBank/DDBJ whole genome shotgun (WGS) entry which is preliminary data.</text>
</comment>
<protein>
    <recommendedName>
        <fullName evidence="2">AB hydrolase-1 domain-containing protein</fullName>
    </recommendedName>
</protein>
<dbReference type="InterPro" id="IPR029058">
    <property type="entry name" value="AB_hydrolase_fold"/>
</dbReference>
<proteinExistence type="inferred from homology"/>
<dbReference type="Proteomes" id="UP000837932">
    <property type="component" value="Unassembled WGS sequence"/>
</dbReference>
<name>A0ABM9ANT5_9BACT</name>
<comment type="similarity">
    <text evidence="1">Belongs to the AB hydrolase superfamily. AB hydrolase 4 family.</text>
</comment>
<dbReference type="Pfam" id="PF00561">
    <property type="entry name" value="Abhydrolase_1"/>
    <property type="match status" value="1"/>
</dbReference>
<sequence>MPVLPKNSDYLPPKWQFNAHIQTIYPSLFRKIPVNYKRERVELQDGDFLDLDWSFVGHTRSKKLLIVTHGLEGDSTRHYVTGMVKKFNDNGYDGLGWNCRSCSGEMNRLPRFYHHGDVDDIRFVVNYAIEKKQYDEVVLVGFSMGGSMTVRLLGQHPESLPSQVKFGVAVSVPLDLHTSVYELYKPGRRFYMKRFINKLGKKIKEKSAQHPNNNLVSYEGYKQIKNFEQFDNRYTARMFGFQNAHDFYQKAAAKPFLNTITVPTLIIQAINDPFLSPECLNLGEAENNPNVYLQLLKFGGHVGFMLPNSDETWVERRVIEFINERKSIKIDE</sequence>
<evidence type="ECO:0000313" key="3">
    <source>
        <dbReference type="EMBL" id="CAH0995435.1"/>
    </source>
</evidence>
<dbReference type="SUPFAM" id="SSF53474">
    <property type="entry name" value="alpha/beta-Hydrolases"/>
    <property type="match status" value="1"/>
</dbReference>
<dbReference type="Gene3D" id="3.40.50.1820">
    <property type="entry name" value="alpha/beta hydrolase"/>
    <property type="match status" value="1"/>
</dbReference>
<organism evidence="3 4">
    <name type="scientific">Emticicia aquatica</name>
    <dbReference type="NCBI Taxonomy" id="1681835"/>
    <lineage>
        <taxon>Bacteria</taxon>
        <taxon>Pseudomonadati</taxon>
        <taxon>Bacteroidota</taxon>
        <taxon>Cytophagia</taxon>
        <taxon>Cytophagales</taxon>
        <taxon>Leadbetterellaceae</taxon>
        <taxon>Emticicia</taxon>
    </lineage>
</organism>
<reference evidence="3" key="1">
    <citation type="submission" date="2021-12" db="EMBL/GenBank/DDBJ databases">
        <authorList>
            <person name="Rodrigo-Torres L."/>
            <person name="Arahal R. D."/>
            <person name="Lucena T."/>
        </authorList>
    </citation>
    <scope>NUCLEOTIDE SEQUENCE</scope>
    <source>
        <strain evidence="3">CECT 8858</strain>
    </source>
</reference>
<dbReference type="PANTHER" id="PTHR10794:SF94">
    <property type="entry name" value="ESTERASE YHET-RELATED"/>
    <property type="match status" value="1"/>
</dbReference>
<evidence type="ECO:0000313" key="4">
    <source>
        <dbReference type="Proteomes" id="UP000837932"/>
    </source>
</evidence>
<evidence type="ECO:0000256" key="1">
    <source>
        <dbReference type="ARBA" id="ARBA00010884"/>
    </source>
</evidence>
<keyword evidence="4" id="KW-1185">Reference proteome</keyword>
<gene>
    <name evidence="3" type="ORF">EMA8858_01557</name>
</gene>
<dbReference type="EMBL" id="CAKLPY010000001">
    <property type="protein sequence ID" value="CAH0995435.1"/>
    <property type="molecule type" value="Genomic_DNA"/>
</dbReference>
<feature type="domain" description="AB hydrolase-1" evidence="2">
    <location>
        <begin position="64"/>
        <end position="305"/>
    </location>
</feature>
<accession>A0ABM9ANT5</accession>
<dbReference type="InterPro" id="IPR012020">
    <property type="entry name" value="ABHD4"/>
</dbReference>
<dbReference type="PIRSF" id="PIRSF005211">
    <property type="entry name" value="Ab_hydro_YheT"/>
    <property type="match status" value="1"/>
</dbReference>
<dbReference type="InterPro" id="IPR050960">
    <property type="entry name" value="AB_hydrolase_4_sf"/>
</dbReference>